<keyword evidence="1" id="KW-0472">Membrane</keyword>
<dbReference type="AlphaFoldDB" id="A0A3B0IVK6"/>
<accession>A0A3B0IVK6</accession>
<dbReference type="EMBL" id="OUNE01000060">
    <property type="protein sequence ID" value="SPP32930.1"/>
    <property type="molecule type" value="Genomic_DNA"/>
</dbReference>
<organism evidence="2">
    <name type="scientific">Wolbachia endosymbiont of Aleurodicus dispersus</name>
    <dbReference type="NCBI Taxonomy" id="1288877"/>
    <lineage>
        <taxon>Bacteria</taxon>
        <taxon>Pseudomonadati</taxon>
        <taxon>Pseudomonadota</taxon>
        <taxon>Alphaproteobacteria</taxon>
        <taxon>Rickettsiales</taxon>
        <taxon>Anaplasmataceae</taxon>
        <taxon>Wolbachieae</taxon>
        <taxon>Wolbachia</taxon>
    </lineage>
</organism>
<proteinExistence type="predicted"/>
<evidence type="ECO:0000313" key="2">
    <source>
        <dbReference type="EMBL" id="SPP32930.1"/>
    </source>
</evidence>
<protein>
    <submittedName>
        <fullName evidence="2">Uncharacterized protein</fullName>
    </submittedName>
</protein>
<reference evidence="2" key="1">
    <citation type="submission" date="2018-04" db="EMBL/GenBank/DDBJ databases">
        <authorList>
            <person name="Go L.Y."/>
            <person name="Mitchell J.A."/>
        </authorList>
    </citation>
    <scope>NUCLEOTIDE SEQUENCE</scope>
    <source>
        <strain evidence="2">WBAD</strain>
    </source>
</reference>
<feature type="transmembrane region" description="Helical" evidence="1">
    <location>
        <begin position="238"/>
        <end position="265"/>
    </location>
</feature>
<name>A0A3B0IVK6_9RICK</name>
<sequence length="318" mass="35503">MPKKFQNTKNSIRKRETINKQEMDGPTIRIVSDLESIKQNRRVEFLIKGENLTVKDLSISSRAAEIGLVTGIVNSIDIPQAIRESTIDGIILGLKSRKIQNKKEYDYREFKAIYLKSFMDELNKNSSKKLKERTDENSQLRELTTEEIDYQMKEDITVESASLTKQELDFASSKVTTKEINDVINEIEELNASYGITPEDISSVSRFDSNSQEVLDHSIFNSTDVEGPKLPEINGGQYIGIAGIAGGILGGVLAVAFAGLGYFVWHRKNREGSYDVEKAMKNLPEQAQFEHSGSTSEIESLLSNATSVAHLSSQISVE</sequence>
<keyword evidence="1" id="KW-1133">Transmembrane helix</keyword>
<evidence type="ECO:0000256" key="1">
    <source>
        <dbReference type="SAM" id="Phobius"/>
    </source>
</evidence>
<gene>
    <name evidence="2" type="ORF">WBAD_0351</name>
</gene>
<keyword evidence="1" id="KW-0812">Transmembrane</keyword>